<dbReference type="InterPro" id="IPR050638">
    <property type="entry name" value="AA-Vitamin_Transporters"/>
</dbReference>
<organism evidence="8 9">
    <name type="scientific">Catalinimonas alkaloidigena</name>
    <dbReference type="NCBI Taxonomy" id="1075417"/>
    <lineage>
        <taxon>Bacteria</taxon>
        <taxon>Pseudomonadati</taxon>
        <taxon>Bacteroidota</taxon>
        <taxon>Cytophagia</taxon>
        <taxon>Cytophagales</taxon>
        <taxon>Catalimonadaceae</taxon>
        <taxon>Catalinimonas</taxon>
    </lineage>
</organism>
<dbReference type="RefSeq" id="WP_089681088.1">
    <property type="nucleotide sequence ID" value="NZ_FNFO01000003.1"/>
</dbReference>
<feature type="transmembrane region" description="Helical" evidence="6">
    <location>
        <begin position="222"/>
        <end position="243"/>
    </location>
</feature>
<evidence type="ECO:0000259" key="7">
    <source>
        <dbReference type="Pfam" id="PF00892"/>
    </source>
</evidence>
<comment type="subcellular location">
    <subcellularLocation>
        <location evidence="1">Membrane</location>
        <topology evidence="1">Multi-pass membrane protein</topology>
    </subcellularLocation>
</comment>
<keyword evidence="5 6" id="KW-0472">Membrane</keyword>
<dbReference type="STRING" id="1075417.SAMN05421823_103147"/>
<dbReference type="PANTHER" id="PTHR32322:SF2">
    <property type="entry name" value="EAMA DOMAIN-CONTAINING PROTEIN"/>
    <property type="match status" value="1"/>
</dbReference>
<accession>A0A1G9DJ13</accession>
<dbReference type="AlphaFoldDB" id="A0A1G9DJ13"/>
<reference evidence="8 9" key="1">
    <citation type="submission" date="2016-10" db="EMBL/GenBank/DDBJ databases">
        <authorList>
            <person name="de Groot N.N."/>
        </authorList>
    </citation>
    <scope>NUCLEOTIDE SEQUENCE [LARGE SCALE GENOMIC DNA]</scope>
    <source>
        <strain evidence="8 9">DSM 25186</strain>
    </source>
</reference>
<feature type="transmembrane region" description="Helical" evidence="6">
    <location>
        <begin position="12"/>
        <end position="32"/>
    </location>
</feature>
<evidence type="ECO:0000256" key="3">
    <source>
        <dbReference type="ARBA" id="ARBA00022692"/>
    </source>
</evidence>
<gene>
    <name evidence="8" type="ORF">SAMN05421823_103147</name>
</gene>
<dbReference type="Proteomes" id="UP000198510">
    <property type="component" value="Unassembled WGS sequence"/>
</dbReference>
<feature type="domain" description="EamA" evidence="7">
    <location>
        <begin position="18"/>
        <end position="142"/>
    </location>
</feature>
<dbReference type="OrthoDB" id="9812547at2"/>
<evidence type="ECO:0000256" key="1">
    <source>
        <dbReference type="ARBA" id="ARBA00004141"/>
    </source>
</evidence>
<evidence type="ECO:0000256" key="2">
    <source>
        <dbReference type="ARBA" id="ARBA00007362"/>
    </source>
</evidence>
<dbReference type="EMBL" id="FNFO01000003">
    <property type="protein sequence ID" value="SDK63858.1"/>
    <property type="molecule type" value="Genomic_DNA"/>
</dbReference>
<dbReference type="InterPro" id="IPR000620">
    <property type="entry name" value="EamA_dom"/>
</dbReference>
<sequence length="309" mass="33718">MQQEASTRTLLLAYGVIYFIWGANFIAIRFAIDSVPPFMAAGLRFFIAGLLLFPIAFGRRERMPSLRQIGQAAQQGFWLNVCGTGALVWGEQYISSGLASILVSVVPIWMVVLDVPNWRANFSSWPLLVGLVLGVAGVVFLSGASIPTTDSSGFYLGLAALVFSAVTWAYGSLYSKRIAGQVSMFMALAVQMTSAGALLFVASAVTGEFTGFAFTNVTTESWLALAYMVAISSVLGYICYIWLLKVRPASEVGTYTFVHPLVAVVLGVVMADEVFNVRMLMAMCLILVAVFFIRYHAPIRAFRLFSFRP</sequence>
<keyword evidence="4 6" id="KW-1133">Transmembrane helix</keyword>
<feature type="transmembrane region" description="Helical" evidence="6">
    <location>
        <begin position="38"/>
        <end position="57"/>
    </location>
</feature>
<protein>
    <submittedName>
        <fullName evidence="8">EamA-like transporter family protein</fullName>
    </submittedName>
</protein>
<evidence type="ECO:0000256" key="6">
    <source>
        <dbReference type="SAM" id="Phobius"/>
    </source>
</evidence>
<dbReference type="GO" id="GO:0016020">
    <property type="term" value="C:membrane"/>
    <property type="evidence" value="ECO:0007669"/>
    <property type="project" value="UniProtKB-SubCell"/>
</dbReference>
<keyword evidence="9" id="KW-1185">Reference proteome</keyword>
<feature type="transmembrane region" description="Helical" evidence="6">
    <location>
        <begin position="277"/>
        <end position="297"/>
    </location>
</feature>
<keyword evidence="3 6" id="KW-0812">Transmembrane</keyword>
<feature type="transmembrane region" description="Helical" evidence="6">
    <location>
        <begin position="94"/>
        <end position="113"/>
    </location>
</feature>
<feature type="transmembrane region" description="Helical" evidence="6">
    <location>
        <begin position="125"/>
        <end position="146"/>
    </location>
</feature>
<dbReference type="Pfam" id="PF00892">
    <property type="entry name" value="EamA"/>
    <property type="match status" value="2"/>
</dbReference>
<evidence type="ECO:0000313" key="8">
    <source>
        <dbReference type="EMBL" id="SDK63858.1"/>
    </source>
</evidence>
<feature type="transmembrane region" description="Helical" evidence="6">
    <location>
        <begin position="252"/>
        <end position="271"/>
    </location>
</feature>
<evidence type="ECO:0000256" key="5">
    <source>
        <dbReference type="ARBA" id="ARBA00023136"/>
    </source>
</evidence>
<comment type="similarity">
    <text evidence="2">Belongs to the EamA transporter family.</text>
</comment>
<dbReference type="SUPFAM" id="SSF103481">
    <property type="entry name" value="Multidrug resistance efflux transporter EmrE"/>
    <property type="match status" value="2"/>
</dbReference>
<dbReference type="InterPro" id="IPR037185">
    <property type="entry name" value="EmrE-like"/>
</dbReference>
<name>A0A1G9DJ13_9BACT</name>
<feature type="transmembrane region" description="Helical" evidence="6">
    <location>
        <begin position="152"/>
        <end position="170"/>
    </location>
</feature>
<feature type="transmembrane region" description="Helical" evidence="6">
    <location>
        <begin position="182"/>
        <end position="202"/>
    </location>
</feature>
<feature type="domain" description="EamA" evidence="7">
    <location>
        <begin position="157"/>
        <end position="294"/>
    </location>
</feature>
<dbReference type="PANTHER" id="PTHR32322">
    <property type="entry name" value="INNER MEMBRANE TRANSPORTER"/>
    <property type="match status" value="1"/>
</dbReference>
<evidence type="ECO:0000256" key="4">
    <source>
        <dbReference type="ARBA" id="ARBA00022989"/>
    </source>
</evidence>
<evidence type="ECO:0000313" key="9">
    <source>
        <dbReference type="Proteomes" id="UP000198510"/>
    </source>
</evidence>
<proteinExistence type="inferred from homology"/>